<dbReference type="InterPro" id="IPR044861">
    <property type="entry name" value="IPNS-like_FE2OG_OXY"/>
</dbReference>
<dbReference type="Proteomes" id="UP000636709">
    <property type="component" value="Unassembled WGS sequence"/>
</dbReference>
<dbReference type="Pfam" id="PF03171">
    <property type="entry name" value="2OG-FeII_Oxy"/>
    <property type="match status" value="1"/>
</dbReference>
<evidence type="ECO:0000256" key="2">
    <source>
        <dbReference type="ARBA" id="ARBA00022723"/>
    </source>
</evidence>
<dbReference type="PANTHER" id="PTHR10209:SF732">
    <property type="entry name" value="FLAVONOL SYNTHASE_FLAVANONE 3-HYDROXYLASE-LIKE"/>
    <property type="match status" value="1"/>
</dbReference>
<dbReference type="SUPFAM" id="SSF51197">
    <property type="entry name" value="Clavaminate synthase-like"/>
    <property type="match status" value="2"/>
</dbReference>
<dbReference type="Gene3D" id="2.60.120.330">
    <property type="entry name" value="B-lactam Antibiotic, Isopenicillin N Synthase, Chain"/>
    <property type="match status" value="2"/>
</dbReference>
<evidence type="ECO:0000313" key="7">
    <source>
        <dbReference type="EMBL" id="KAF8660189.1"/>
    </source>
</evidence>
<feature type="domain" description="Fe2OG dioxygenase" evidence="6">
    <location>
        <begin position="161"/>
        <end position="255"/>
    </location>
</feature>
<evidence type="ECO:0000256" key="1">
    <source>
        <dbReference type="ARBA" id="ARBA00008056"/>
    </source>
</evidence>
<dbReference type="PROSITE" id="PS51471">
    <property type="entry name" value="FE2OG_OXY"/>
    <property type="match status" value="1"/>
</dbReference>
<organism evidence="7 8">
    <name type="scientific">Digitaria exilis</name>
    <dbReference type="NCBI Taxonomy" id="1010633"/>
    <lineage>
        <taxon>Eukaryota</taxon>
        <taxon>Viridiplantae</taxon>
        <taxon>Streptophyta</taxon>
        <taxon>Embryophyta</taxon>
        <taxon>Tracheophyta</taxon>
        <taxon>Spermatophyta</taxon>
        <taxon>Magnoliopsida</taxon>
        <taxon>Liliopsida</taxon>
        <taxon>Poales</taxon>
        <taxon>Poaceae</taxon>
        <taxon>PACMAD clade</taxon>
        <taxon>Panicoideae</taxon>
        <taxon>Panicodae</taxon>
        <taxon>Paniceae</taxon>
        <taxon>Anthephorinae</taxon>
        <taxon>Digitaria</taxon>
    </lineage>
</organism>
<comment type="caution">
    <text evidence="7">The sequence shown here is derived from an EMBL/GenBank/DDBJ whole genome shotgun (WGS) entry which is preliminary data.</text>
</comment>
<dbReference type="InterPro" id="IPR026992">
    <property type="entry name" value="DIOX_N"/>
</dbReference>
<proteinExistence type="inferred from homology"/>
<keyword evidence="2 5" id="KW-0479">Metal-binding</keyword>
<dbReference type="OrthoDB" id="288590at2759"/>
<dbReference type="PANTHER" id="PTHR10209">
    <property type="entry name" value="OXIDOREDUCTASE, 2OG-FE II OXYGENASE FAMILY PROTEIN"/>
    <property type="match status" value="1"/>
</dbReference>
<name>A0A835E4H3_9POAL</name>
<evidence type="ECO:0000256" key="5">
    <source>
        <dbReference type="RuleBase" id="RU003682"/>
    </source>
</evidence>
<comment type="similarity">
    <text evidence="1 5">Belongs to the iron/ascorbate-dependent oxidoreductase family.</text>
</comment>
<accession>A0A835E4H3</accession>
<dbReference type="InterPro" id="IPR005123">
    <property type="entry name" value="Oxoglu/Fe-dep_dioxygenase_dom"/>
</dbReference>
<dbReference type="AlphaFoldDB" id="A0A835E4H3"/>
<dbReference type="InterPro" id="IPR027443">
    <property type="entry name" value="IPNS-like_sf"/>
</dbReference>
<dbReference type="GO" id="GO:0046872">
    <property type="term" value="F:metal ion binding"/>
    <property type="evidence" value="ECO:0007669"/>
    <property type="project" value="UniProtKB-KW"/>
</dbReference>
<sequence length="476" mass="51766">MAAGGAIPMVDLAPFLTGDEAGIAHATEAVREACQTHGFFRAVNHGVPAELLARALELSAAFFALPQEEKAKVRPAAGSKAALPAGYGQQPAHAADKSEYLVMYDPKLGSNVYPAKPPGFRSAVEECFAKLTELGLLVQEILNECMGLPPGFLRGYNDDRSFDLMTAKRYFPATPEGNVGISEHEDGNCITFIFQDGVGGLEVLKDGHWIPAEPVDGSIVVNIGDVLSNDKMKSATHRLVRKTVARYSFSFFFSLPGDKWVEPLPEFTAKIGEAPRYRRFLYKEYRELLVRNKTHPPARPEDIVRKLTVLPTGAPRARQVLQAATPVLAPVETPRHRAPPGVDVNRRRRAQLPDKDMTWGEAAEEGSLPVVDLAPFLTGDGGGIARATEAVLEASRTHGFFRLVNHGVPAELLARALELSAAFFDLPEETKAKVRPATGTKTPLPPAHTADKNEYLVAFDPTLGFNVYPTEPAGFR</sequence>
<evidence type="ECO:0000256" key="3">
    <source>
        <dbReference type="ARBA" id="ARBA00023002"/>
    </source>
</evidence>
<evidence type="ECO:0000313" key="8">
    <source>
        <dbReference type="Proteomes" id="UP000636709"/>
    </source>
</evidence>
<keyword evidence="3 5" id="KW-0560">Oxidoreductase</keyword>
<dbReference type="Pfam" id="PF14226">
    <property type="entry name" value="DIOX_N"/>
    <property type="match status" value="2"/>
</dbReference>
<evidence type="ECO:0000256" key="4">
    <source>
        <dbReference type="ARBA" id="ARBA00023004"/>
    </source>
</evidence>
<evidence type="ECO:0000259" key="6">
    <source>
        <dbReference type="PROSITE" id="PS51471"/>
    </source>
</evidence>
<reference evidence="7" key="1">
    <citation type="submission" date="2020-07" db="EMBL/GenBank/DDBJ databases">
        <title>Genome sequence and genetic diversity analysis of an under-domesticated orphan crop, white fonio (Digitaria exilis).</title>
        <authorList>
            <person name="Bennetzen J.L."/>
            <person name="Chen S."/>
            <person name="Ma X."/>
            <person name="Wang X."/>
            <person name="Yssel A.E.J."/>
            <person name="Chaluvadi S.R."/>
            <person name="Johnson M."/>
            <person name="Gangashetty P."/>
            <person name="Hamidou F."/>
            <person name="Sanogo M.D."/>
            <person name="Zwaenepoel A."/>
            <person name="Wallace J."/>
            <person name="Van De Peer Y."/>
            <person name="Van Deynze A."/>
        </authorList>
    </citation>
    <scope>NUCLEOTIDE SEQUENCE</scope>
    <source>
        <tissue evidence="7">Leaves</tissue>
    </source>
</reference>
<keyword evidence="4 5" id="KW-0408">Iron</keyword>
<dbReference type="EMBL" id="JACEFO010002444">
    <property type="protein sequence ID" value="KAF8660189.1"/>
    <property type="molecule type" value="Genomic_DNA"/>
</dbReference>
<protein>
    <recommendedName>
        <fullName evidence="6">Fe2OG dioxygenase domain-containing protein</fullName>
    </recommendedName>
</protein>
<gene>
    <name evidence="7" type="ORF">HU200_057754</name>
</gene>
<dbReference type="GO" id="GO:0051213">
    <property type="term" value="F:dioxygenase activity"/>
    <property type="evidence" value="ECO:0007669"/>
    <property type="project" value="UniProtKB-ARBA"/>
</dbReference>
<keyword evidence="8" id="KW-1185">Reference proteome</keyword>